<evidence type="ECO:0000256" key="2">
    <source>
        <dbReference type="ARBA" id="ARBA00001946"/>
    </source>
</evidence>
<organism evidence="12 13">
    <name type="scientific">Nocardioides baekrokdamisoli</name>
    <dbReference type="NCBI Taxonomy" id="1804624"/>
    <lineage>
        <taxon>Bacteria</taxon>
        <taxon>Bacillati</taxon>
        <taxon>Actinomycetota</taxon>
        <taxon>Actinomycetes</taxon>
        <taxon>Propionibacteriales</taxon>
        <taxon>Nocardioidaceae</taxon>
        <taxon>Nocardioides</taxon>
    </lineage>
</organism>
<comment type="function">
    <text evidence="10">Catalyzes the condensation of para-aminobenzoate (pABA) with 6-hydroxymethyl-7,8-dihydropterin diphosphate (DHPt-PP) to form 7,8-dihydropteroate (H2Pte), the immediate precursor of folate derivatives.</text>
</comment>
<comment type="pathway">
    <text evidence="3 10">Cofactor biosynthesis; tetrahydrofolate biosynthesis; 7,8-dihydrofolate from 2-amino-4-hydroxy-6-hydroxymethyl-7,8-dihydropteridine diphosphate and 4-aminobenzoate: step 1/2.</text>
</comment>
<dbReference type="PANTHER" id="PTHR20941">
    <property type="entry name" value="FOLATE SYNTHESIS PROTEINS"/>
    <property type="match status" value="1"/>
</dbReference>
<comment type="cofactor">
    <cofactor evidence="2 10">
        <name>Mg(2+)</name>
        <dbReference type="ChEBI" id="CHEBI:18420"/>
    </cofactor>
</comment>
<dbReference type="EC" id="2.5.1.15" evidence="5 10"/>
<dbReference type="InterPro" id="IPR045031">
    <property type="entry name" value="DHP_synth-like"/>
</dbReference>
<evidence type="ECO:0000256" key="10">
    <source>
        <dbReference type="RuleBase" id="RU361205"/>
    </source>
</evidence>
<evidence type="ECO:0000256" key="7">
    <source>
        <dbReference type="ARBA" id="ARBA00022723"/>
    </source>
</evidence>
<name>A0A3G9IP10_9ACTN</name>
<keyword evidence="8 10" id="KW-0460">Magnesium</keyword>
<dbReference type="PROSITE" id="PS00793">
    <property type="entry name" value="DHPS_2"/>
    <property type="match status" value="1"/>
</dbReference>
<dbReference type="NCBIfam" id="TIGR01496">
    <property type="entry name" value="DHPS"/>
    <property type="match status" value="1"/>
</dbReference>
<evidence type="ECO:0000259" key="11">
    <source>
        <dbReference type="PROSITE" id="PS50972"/>
    </source>
</evidence>
<dbReference type="PROSITE" id="PS00792">
    <property type="entry name" value="DHPS_1"/>
    <property type="match status" value="1"/>
</dbReference>
<keyword evidence="9 10" id="KW-0289">Folate biosynthesis</keyword>
<evidence type="ECO:0000256" key="9">
    <source>
        <dbReference type="ARBA" id="ARBA00022909"/>
    </source>
</evidence>
<evidence type="ECO:0000256" key="3">
    <source>
        <dbReference type="ARBA" id="ARBA00004763"/>
    </source>
</evidence>
<sequence length="276" mass="28815">MSSLLDGIGRPRVLGVLNVTPDSFSDGGRFDRFDAAIAHAEQMWAEGADLIDVGGESTRPGAVRPTTADELDRVVPVVRALTDRGIAVSIDTMRSEVAAAAVDAGAVLVNDVSGGLADQQMHATVARSGAAYVAMHWRAQSTVMQQHTSYPGGVVADVIRELGTQVDAARAAGIATVVADPGLGFSKIAAQNWELLAHLDEFEALGPVLIGASRKSFLGALLDGRPTDEREAAHLVIVTRCAIEGVWGLRVHDVRATRDAIAAVGAWNDAAGSQHG</sequence>
<accession>A0A3G9IP10</accession>
<gene>
    <name evidence="12" type="primary">folP</name>
    <name evidence="12" type="ORF">Back2_20720</name>
</gene>
<dbReference type="GO" id="GO:0046872">
    <property type="term" value="F:metal ion binding"/>
    <property type="evidence" value="ECO:0007669"/>
    <property type="project" value="UniProtKB-KW"/>
</dbReference>
<evidence type="ECO:0000256" key="4">
    <source>
        <dbReference type="ARBA" id="ARBA00009503"/>
    </source>
</evidence>
<dbReference type="Pfam" id="PF00809">
    <property type="entry name" value="Pterin_bind"/>
    <property type="match status" value="1"/>
</dbReference>
<dbReference type="PROSITE" id="PS50972">
    <property type="entry name" value="PTERIN_BINDING"/>
    <property type="match status" value="1"/>
</dbReference>
<evidence type="ECO:0000256" key="8">
    <source>
        <dbReference type="ARBA" id="ARBA00022842"/>
    </source>
</evidence>
<feature type="domain" description="Pterin-binding" evidence="11">
    <location>
        <begin position="11"/>
        <end position="262"/>
    </location>
</feature>
<dbReference type="EMBL" id="AP019307">
    <property type="protein sequence ID" value="BBH17785.1"/>
    <property type="molecule type" value="Genomic_DNA"/>
</dbReference>
<dbReference type="SUPFAM" id="SSF51717">
    <property type="entry name" value="Dihydropteroate synthetase-like"/>
    <property type="match status" value="1"/>
</dbReference>
<evidence type="ECO:0000256" key="6">
    <source>
        <dbReference type="ARBA" id="ARBA00022679"/>
    </source>
</evidence>
<dbReference type="UniPathway" id="UPA00077">
    <property type="reaction ID" value="UER00156"/>
</dbReference>
<evidence type="ECO:0000313" key="12">
    <source>
        <dbReference type="EMBL" id="BBH17785.1"/>
    </source>
</evidence>
<comment type="similarity">
    <text evidence="4 10">Belongs to the DHPS family.</text>
</comment>
<dbReference type="GO" id="GO:0046654">
    <property type="term" value="P:tetrahydrofolate biosynthetic process"/>
    <property type="evidence" value="ECO:0007669"/>
    <property type="project" value="UniProtKB-UniPathway"/>
</dbReference>
<dbReference type="GO" id="GO:0005829">
    <property type="term" value="C:cytosol"/>
    <property type="evidence" value="ECO:0007669"/>
    <property type="project" value="TreeGrafter"/>
</dbReference>
<dbReference type="GO" id="GO:0004156">
    <property type="term" value="F:dihydropteroate synthase activity"/>
    <property type="evidence" value="ECO:0007669"/>
    <property type="project" value="UniProtKB-EC"/>
</dbReference>
<evidence type="ECO:0000256" key="1">
    <source>
        <dbReference type="ARBA" id="ARBA00000012"/>
    </source>
</evidence>
<reference evidence="12 13" key="1">
    <citation type="submission" date="2018-11" db="EMBL/GenBank/DDBJ databases">
        <title>Complete genome sequence of Nocardioides baekrokdamisoli strain KCTC 39748.</title>
        <authorList>
            <person name="Kang S.W."/>
            <person name="Lee K.C."/>
            <person name="Kim K.K."/>
            <person name="Kim J.S."/>
            <person name="Kim D.S."/>
            <person name="Ko S.H."/>
            <person name="Yang S.H."/>
            <person name="Shin Y.K."/>
            <person name="Lee J.S."/>
        </authorList>
    </citation>
    <scope>NUCLEOTIDE SEQUENCE [LARGE SCALE GENOMIC DNA]</scope>
    <source>
        <strain evidence="12 13">KCTC 39748</strain>
    </source>
</reference>
<dbReference type="Gene3D" id="3.20.20.20">
    <property type="entry name" value="Dihydropteroate synthase-like"/>
    <property type="match status" value="1"/>
</dbReference>
<dbReference type="AlphaFoldDB" id="A0A3G9IP10"/>
<comment type="catalytic activity">
    <reaction evidence="1">
        <text>(7,8-dihydropterin-6-yl)methyl diphosphate + 4-aminobenzoate = 7,8-dihydropteroate + diphosphate</text>
        <dbReference type="Rhea" id="RHEA:19949"/>
        <dbReference type="ChEBI" id="CHEBI:17836"/>
        <dbReference type="ChEBI" id="CHEBI:17839"/>
        <dbReference type="ChEBI" id="CHEBI:33019"/>
        <dbReference type="ChEBI" id="CHEBI:72950"/>
        <dbReference type="EC" id="2.5.1.15"/>
    </reaction>
</comment>
<dbReference type="InterPro" id="IPR006390">
    <property type="entry name" value="DHP_synth_dom"/>
</dbReference>
<protein>
    <recommendedName>
        <fullName evidence="5 10">Dihydropteroate synthase</fullName>
        <shortName evidence="10">DHPS</shortName>
        <ecNumber evidence="5 10">2.5.1.15</ecNumber>
    </recommendedName>
    <alternativeName>
        <fullName evidence="10">Dihydropteroate pyrophosphorylase</fullName>
    </alternativeName>
</protein>
<dbReference type="KEGG" id="nbe:Back2_20720"/>
<proteinExistence type="inferred from homology"/>
<dbReference type="PANTHER" id="PTHR20941:SF1">
    <property type="entry name" value="FOLIC ACID SYNTHESIS PROTEIN FOL1"/>
    <property type="match status" value="1"/>
</dbReference>
<dbReference type="GO" id="GO:0046656">
    <property type="term" value="P:folic acid biosynthetic process"/>
    <property type="evidence" value="ECO:0007669"/>
    <property type="project" value="UniProtKB-KW"/>
</dbReference>
<keyword evidence="6 10" id="KW-0808">Transferase</keyword>
<dbReference type="InterPro" id="IPR000489">
    <property type="entry name" value="Pterin-binding_dom"/>
</dbReference>
<dbReference type="CDD" id="cd00739">
    <property type="entry name" value="DHPS"/>
    <property type="match status" value="1"/>
</dbReference>
<dbReference type="Proteomes" id="UP000271573">
    <property type="component" value="Chromosome"/>
</dbReference>
<keyword evidence="7 10" id="KW-0479">Metal-binding</keyword>
<dbReference type="RefSeq" id="WP_125569185.1">
    <property type="nucleotide sequence ID" value="NZ_AP019307.1"/>
</dbReference>
<keyword evidence="13" id="KW-1185">Reference proteome</keyword>
<dbReference type="OrthoDB" id="9811744at2"/>
<evidence type="ECO:0000313" key="13">
    <source>
        <dbReference type="Proteomes" id="UP000271573"/>
    </source>
</evidence>
<evidence type="ECO:0000256" key="5">
    <source>
        <dbReference type="ARBA" id="ARBA00012458"/>
    </source>
</evidence>
<dbReference type="InterPro" id="IPR011005">
    <property type="entry name" value="Dihydropteroate_synth-like_sf"/>
</dbReference>